<feature type="binding site" evidence="6">
    <location>
        <position position="150"/>
    </location>
    <ligand>
        <name>NAD(+)</name>
        <dbReference type="ChEBI" id="CHEBI:57540"/>
    </ligand>
</feature>
<dbReference type="Gene3D" id="3.40.50.10860">
    <property type="entry name" value="Leucine Dehydrogenase, chain A, domain 1"/>
    <property type="match status" value="1"/>
</dbReference>
<feature type="binding site" evidence="6">
    <location>
        <position position="37"/>
    </location>
    <ligand>
        <name>substrate</name>
    </ligand>
</feature>
<reference evidence="10" key="1">
    <citation type="journal article" date="2020" name="bioRxiv">
        <title>A rank-normalized archaeal taxonomy based on genome phylogeny resolves widespread incomplete and uneven classifications.</title>
        <authorList>
            <person name="Rinke C."/>
            <person name="Chuvochina M."/>
            <person name="Mussig A.J."/>
            <person name="Chaumeil P.-A."/>
            <person name="Waite D.W."/>
            <person name="Whitman W.B."/>
            <person name="Parks D.H."/>
            <person name="Hugenholtz P."/>
        </authorList>
    </citation>
    <scope>NUCLEOTIDE SEQUENCE</scope>
    <source>
        <strain evidence="10">UBA10191</strain>
    </source>
</reference>
<dbReference type="Proteomes" id="UP000590964">
    <property type="component" value="Unassembled WGS sequence"/>
</dbReference>
<evidence type="ECO:0000313" key="10">
    <source>
        <dbReference type="EMBL" id="HIH21601.1"/>
    </source>
</evidence>
<dbReference type="SMART" id="SM00839">
    <property type="entry name" value="ELFV_dehydrog"/>
    <property type="match status" value="1"/>
</dbReference>
<dbReference type="Gene3D" id="3.40.50.720">
    <property type="entry name" value="NAD(P)-binding Rossmann-like Domain"/>
    <property type="match status" value="1"/>
</dbReference>
<comment type="caution">
    <text evidence="10">The sequence shown here is derived from an EMBL/GenBank/DDBJ whole genome shotgun (WGS) entry which is preliminary data.</text>
</comment>
<gene>
    <name evidence="10" type="ORF">HA222_02995</name>
    <name evidence="11" type="ORF">J4478_00255</name>
</gene>
<dbReference type="SUPFAM" id="SSF53223">
    <property type="entry name" value="Aminoacid dehydrogenase-like, N-terminal domain"/>
    <property type="match status" value="1"/>
</dbReference>
<dbReference type="EMBL" id="DUFW01000048">
    <property type="protein sequence ID" value="HIH21601.1"/>
    <property type="molecule type" value="Genomic_DNA"/>
</dbReference>
<comment type="subunit">
    <text evidence="2">Homohexamer.</text>
</comment>
<evidence type="ECO:0000256" key="1">
    <source>
        <dbReference type="ARBA" id="ARBA00006382"/>
    </source>
</evidence>
<sequence length="369" mass="39849">MQTFDNIGPEKVLEVYNPKVGMHGVVVIDNTALGPGKGGIRMTASVNNEEVFRLARTMTWKNSLAELPFGGAKSGIFADGKNIPLKQKELIVKAFAKSLKCISPREYVAAPDMNTGEREMKWFAQAAGSLKACTGKPKSMHGIPHELGSTGFGVHLAALEALKFKGIPVEGASFAVEGFGNVGSFAAKFLAEKGARLVAASDSKGCIIKPEGIDLKRLQEVKRKFGSVTTYGQKCCVMSCEGLVSVEADVLITAAVPNFINEDNYHFVKAPIIVEGSNIPMTPKVEERLHEKHVLVVPDFVANAGGVISSFIEYRGGNEKQVFRMVEEKVSKNTKLVLELAGKQGIFPRGAAQEIAVKRVEKAMKKRKG</sequence>
<dbReference type="InterPro" id="IPR036291">
    <property type="entry name" value="NAD(P)-bd_dom_sf"/>
</dbReference>
<evidence type="ECO:0000256" key="6">
    <source>
        <dbReference type="PIRSR" id="PIRSR000185-2"/>
    </source>
</evidence>
<dbReference type="PANTHER" id="PTHR11606">
    <property type="entry name" value="GLUTAMATE DEHYDROGENASE"/>
    <property type="match status" value="1"/>
</dbReference>
<dbReference type="InterPro" id="IPR006095">
    <property type="entry name" value="Glu/Leu/Phe/Val/Trp_DH"/>
</dbReference>
<dbReference type="InterPro" id="IPR006096">
    <property type="entry name" value="Glu/Leu/Phe/Val/Trp_DH_C"/>
</dbReference>
<protein>
    <recommendedName>
        <fullName evidence="4">Glutamate dehydrogenase</fullName>
    </recommendedName>
</protein>
<dbReference type="GO" id="GO:0004352">
    <property type="term" value="F:glutamate dehydrogenase (NAD+) activity"/>
    <property type="evidence" value="ECO:0007669"/>
    <property type="project" value="TreeGrafter"/>
</dbReference>
<evidence type="ECO:0000256" key="7">
    <source>
        <dbReference type="PIRSR" id="PIRSR000185-3"/>
    </source>
</evidence>
<dbReference type="EMBL" id="JAGVWB010000002">
    <property type="protein sequence ID" value="MBS3057816.1"/>
    <property type="molecule type" value="Genomic_DNA"/>
</dbReference>
<feature type="site" description="Important for catalysis" evidence="7">
    <location>
        <position position="112"/>
    </location>
</feature>
<dbReference type="PRINTS" id="PR00082">
    <property type="entry name" value="GLFDHDRGNASE"/>
</dbReference>
<reference evidence="11" key="3">
    <citation type="submission" date="2021-05" db="EMBL/GenBank/DDBJ databases">
        <title>Protein family content uncovers lineage relationships and bacterial pathway maintenance mechanisms in DPANN archaea.</title>
        <authorList>
            <person name="Castelle C.J."/>
            <person name="Meheust R."/>
            <person name="Jaffe A.L."/>
            <person name="Seitz K."/>
            <person name="Gong X."/>
            <person name="Baker B.J."/>
            <person name="Banfield J.F."/>
        </authorList>
    </citation>
    <scope>NUCLEOTIDE SEQUENCE</scope>
    <source>
        <strain evidence="11">RIFCSPLOWO2_01_FULL_43_13</strain>
    </source>
</reference>
<dbReference type="Pfam" id="PF00208">
    <property type="entry name" value="ELFV_dehydrog"/>
    <property type="match status" value="1"/>
</dbReference>
<dbReference type="SUPFAM" id="SSF51735">
    <property type="entry name" value="NAD(P)-binding Rossmann-fold domains"/>
    <property type="match status" value="1"/>
</dbReference>
<name>A0A7J4JUZ3_9ARCH</name>
<dbReference type="InterPro" id="IPR006097">
    <property type="entry name" value="Glu/Leu/Phe/Val/Trp_DH_dimer"/>
</dbReference>
<dbReference type="InterPro" id="IPR046346">
    <property type="entry name" value="Aminoacid_DH-like_N_sf"/>
</dbReference>
<dbReference type="Proteomes" id="UP000680185">
    <property type="component" value="Unassembled WGS sequence"/>
</dbReference>
<feature type="binding site" evidence="6">
    <location>
        <position position="310"/>
    </location>
    <ligand>
        <name>substrate</name>
    </ligand>
</feature>
<evidence type="ECO:0000256" key="8">
    <source>
        <dbReference type="RuleBase" id="RU004417"/>
    </source>
</evidence>
<evidence type="ECO:0000259" key="9">
    <source>
        <dbReference type="SMART" id="SM00839"/>
    </source>
</evidence>
<evidence type="ECO:0000256" key="5">
    <source>
        <dbReference type="PIRSR" id="PIRSR000185-1"/>
    </source>
</evidence>
<accession>A0A7J4JUZ3</accession>
<keyword evidence="6" id="KW-0520">NAD</keyword>
<dbReference type="Pfam" id="PF02812">
    <property type="entry name" value="ELFV_dehydrog_N"/>
    <property type="match status" value="1"/>
</dbReference>
<keyword evidence="3 4" id="KW-0560">Oxidoreductase</keyword>
<dbReference type="InterPro" id="IPR014362">
    <property type="entry name" value="Glu_DH"/>
</dbReference>
<evidence type="ECO:0000256" key="4">
    <source>
        <dbReference type="PIRNR" id="PIRNR000185"/>
    </source>
</evidence>
<evidence type="ECO:0000313" key="11">
    <source>
        <dbReference type="EMBL" id="MBS3057816.1"/>
    </source>
</evidence>
<dbReference type="AlphaFoldDB" id="A0A7J4JUZ3"/>
<proteinExistence type="inferred from homology"/>
<feature type="active site" description="Proton donor" evidence="5">
    <location>
        <position position="73"/>
    </location>
</feature>
<dbReference type="PANTHER" id="PTHR11606:SF13">
    <property type="entry name" value="GLUTAMATE DEHYDROGENASE 1, MITOCHONDRIAL"/>
    <property type="match status" value="1"/>
</dbReference>
<evidence type="ECO:0000313" key="12">
    <source>
        <dbReference type="Proteomes" id="UP000590964"/>
    </source>
</evidence>
<organism evidence="10 12">
    <name type="scientific">Candidatus Iainarchaeum sp</name>
    <dbReference type="NCBI Taxonomy" id="3101447"/>
    <lineage>
        <taxon>Archaea</taxon>
        <taxon>Candidatus Iainarchaeota</taxon>
        <taxon>Candidatus Iainarchaeia</taxon>
        <taxon>Candidatus Iainarchaeales</taxon>
        <taxon>Candidatus Iainarchaeaceae</taxon>
        <taxon>Candidatus Iainarchaeum</taxon>
    </lineage>
</organism>
<dbReference type="GO" id="GO:0000166">
    <property type="term" value="F:nucleotide binding"/>
    <property type="evidence" value="ECO:0007669"/>
    <property type="project" value="UniProtKB-KW"/>
</dbReference>
<reference evidence="11" key="2">
    <citation type="submission" date="2021-03" db="EMBL/GenBank/DDBJ databases">
        <authorList>
            <person name="Jaffe A."/>
        </authorList>
    </citation>
    <scope>NUCLEOTIDE SEQUENCE</scope>
    <source>
        <strain evidence="11">RIFCSPLOWO2_01_FULL_43_13</strain>
    </source>
</reference>
<keyword evidence="6" id="KW-0547">Nucleotide-binding</keyword>
<dbReference type="GO" id="GO:0006538">
    <property type="term" value="P:L-glutamate catabolic process"/>
    <property type="evidence" value="ECO:0007669"/>
    <property type="project" value="TreeGrafter"/>
</dbReference>
<comment type="similarity">
    <text evidence="1 4 8">Belongs to the Glu/Leu/Phe/Val dehydrogenases family.</text>
</comment>
<feature type="domain" description="Glutamate/phenylalanine/leucine/valine/L-tryptophan dehydrogenase C-terminal" evidence="9">
    <location>
        <begin position="142"/>
        <end position="368"/>
    </location>
</feature>
<feature type="binding site" evidence="6">
    <location>
        <position position="61"/>
    </location>
    <ligand>
        <name>substrate</name>
    </ligand>
</feature>
<evidence type="ECO:0000256" key="2">
    <source>
        <dbReference type="ARBA" id="ARBA00011643"/>
    </source>
</evidence>
<feature type="binding site" evidence="6">
    <location>
        <position position="181"/>
    </location>
    <ligand>
        <name>NAD(+)</name>
        <dbReference type="ChEBI" id="CHEBI:57540"/>
    </ligand>
</feature>
<evidence type="ECO:0000256" key="3">
    <source>
        <dbReference type="ARBA" id="ARBA00023002"/>
    </source>
</evidence>
<dbReference type="PIRSF" id="PIRSF000185">
    <property type="entry name" value="Glu_DH"/>
    <property type="match status" value="1"/>
</dbReference>